<proteinExistence type="inferred from homology"/>
<keyword evidence="8 14" id="KW-1133">Transmembrane helix</keyword>
<feature type="active site" description="Proton donor" evidence="11">
    <location>
        <position position="354"/>
    </location>
</feature>
<evidence type="ECO:0000256" key="6">
    <source>
        <dbReference type="ARBA" id="ARBA00022824"/>
    </source>
</evidence>
<dbReference type="CDD" id="cd07343">
    <property type="entry name" value="M48A_Zmpste24p_like"/>
    <property type="match status" value="1"/>
</dbReference>
<dbReference type="GO" id="GO:0004222">
    <property type="term" value="F:metalloendopeptidase activity"/>
    <property type="evidence" value="ECO:0007669"/>
    <property type="project" value="InterPro"/>
</dbReference>
<feature type="transmembrane region" description="Helical" evidence="14">
    <location>
        <begin position="94"/>
        <end position="113"/>
    </location>
</feature>
<dbReference type="InterPro" id="IPR001915">
    <property type="entry name" value="Peptidase_M48"/>
</dbReference>
<dbReference type="AlphaFoldDB" id="I0WFV4"/>
<evidence type="ECO:0000256" key="13">
    <source>
        <dbReference type="RuleBase" id="RU003983"/>
    </source>
</evidence>
<evidence type="ECO:0000256" key="8">
    <source>
        <dbReference type="ARBA" id="ARBA00022989"/>
    </source>
</evidence>
<feature type="transmembrane region" description="Helical" evidence="14">
    <location>
        <begin position="170"/>
        <end position="189"/>
    </location>
</feature>
<evidence type="ECO:0000256" key="11">
    <source>
        <dbReference type="PIRSR" id="PIRSR627057-1"/>
    </source>
</evidence>
<evidence type="ECO:0000256" key="7">
    <source>
        <dbReference type="ARBA" id="ARBA00022833"/>
    </source>
</evidence>
<feature type="transmembrane region" description="Helical" evidence="14">
    <location>
        <begin position="286"/>
        <end position="309"/>
    </location>
</feature>
<dbReference type="EMBL" id="AJJU01000006">
    <property type="protein sequence ID" value="EID75270.1"/>
    <property type="molecule type" value="Genomic_DNA"/>
</dbReference>
<keyword evidence="3 14" id="KW-0812">Transmembrane</keyword>
<dbReference type="PATRIC" id="fig|946077.3.peg.1389"/>
<feature type="binding site" evidence="12">
    <location>
        <position position="272"/>
    </location>
    <ligand>
        <name>Zn(2+)</name>
        <dbReference type="ChEBI" id="CHEBI:29105"/>
        <note>catalytic</note>
    </ligand>
</feature>
<dbReference type="GO" id="GO:0046872">
    <property type="term" value="F:metal ion binding"/>
    <property type="evidence" value="ECO:0007669"/>
    <property type="project" value="UniProtKB-KW"/>
</dbReference>
<evidence type="ECO:0000256" key="14">
    <source>
        <dbReference type="SAM" id="Phobius"/>
    </source>
</evidence>
<dbReference type="GO" id="GO:0071586">
    <property type="term" value="P:CAAX-box protein processing"/>
    <property type="evidence" value="ECO:0007669"/>
    <property type="project" value="InterPro"/>
</dbReference>
<keyword evidence="6" id="KW-0256">Endoplasmic reticulum</keyword>
<dbReference type="InterPro" id="IPR027057">
    <property type="entry name" value="CAXX_Prtase_1"/>
</dbReference>
<evidence type="ECO:0000259" key="16">
    <source>
        <dbReference type="Pfam" id="PF16491"/>
    </source>
</evidence>
<dbReference type="Proteomes" id="UP000005938">
    <property type="component" value="Unassembled WGS sequence"/>
</dbReference>
<dbReference type="InterPro" id="IPR032456">
    <property type="entry name" value="Peptidase_M48_N"/>
</dbReference>
<feature type="domain" description="CAAX prenyl protease 1 N-terminal" evidence="16">
    <location>
        <begin position="22"/>
        <end position="199"/>
    </location>
</feature>
<feature type="domain" description="Peptidase M48" evidence="15">
    <location>
        <begin position="202"/>
        <end position="405"/>
    </location>
</feature>
<dbReference type="Pfam" id="PF16491">
    <property type="entry name" value="Peptidase_M48_N"/>
    <property type="match status" value="1"/>
</dbReference>
<comment type="caution">
    <text evidence="17">The sequence shown here is derived from an EMBL/GenBank/DDBJ whole genome shotgun (WGS) entry which is preliminary data.</text>
</comment>
<feature type="active site" evidence="11">
    <location>
        <position position="273"/>
    </location>
</feature>
<evidence type="ECO:0000313" key="17">
    <source>
        <dbReference type="EMBL" id="EID75270.1"/>
    </source>
</evidence>
<keyword evidence="10 14" id="KW-0472">Membrane</keyword>
<keyword evidence="7 12" id="KW-0862">Zinc</keyword>
<dbReference type="eggNOG" id="COG0501">
    <property type="taxonomic scope" value="Bacteria"/>
</dbReference>
<dbReference type="Gene3D" id="3.30.2010.10">
    <property type="entry name" value="Metalloproteases ('zincins'), catalytic domain"/>
    <property type="match status" value="1"/>
</dbReference>
<evidence type="ECO:0000256" key="5">
    <source>
        <dbReference type="ARBA" id="ARBA00022801"/>
    </source>
</evidence>
<reference evidence="17 18" key="1">
    <citation type="journal article" date="2012" name="J. Bacteriol.">
        <title>Genome Sequence of the Halotolerant Bacterium Imtechella halotolerans K1T.</title>
        <authorList>
            <person name="Kumar S."/>
            <person name="Vikram S."/>
            <person name="Subramanian S."/>
            <person name="Raghava G.P."/>
            <person name="Pinnaka A.K."/>
        </authorList>
    </citation>
    <scope>NUCLEOTIDE SEQUENCE [LARGE SCALE GENOMIC DNA]</scope>
    <source>
        <strain evidence="17 18">K1</strain>
    </source>
</reference>
<dbReference type="STRING" id="946077.W5A_06860"/>
<keyword evidence="4 12" id="KW-0479">Metal-binding</keyword>
<feature type="binding site" evidence="12">
    <location>
        <position position="276"/>
    </location>
    <ligand>
        <name>Zn(2+)</name>
        <dbReference type="ChEBI" id="CHEBI:29105"/>
        <note>catalytic</note>
    </ligand>
</feature>
<evidence type="ECO:0000256" key="10">
    <source>
        <dbReference type="ARBA" id="ARBA00023136"/>
    </source>
</evidence>
<gene>
    <name evidence="17" type="ORF">W5A_06860</name>
</gene>
<dbReference type="RefSeq" id="WP_008238773.1">
    <property type="nucleotide sequence ID" value="NZ_AJJU01000006.1"/>
</dbReference>
<keyword evidence="2 13" id="KW-0645">Protease</keyword>
<comment type="subcellular location">
    <subcellularLocation>
        <location evidence="1">Endoplasmic reticulum membrane</location>
        <topology evidence="1">Multi-pass membrane protein</topology>
    </subcellularLocation>
</comment>
<organism evidence="17 18">
    <name type="scientific">Imtechella halotolerans K1</name>
    <dbReference type="NCBI Taxonomy" id="946077"/>
    <lineage>
        <taxon>Bacteria</taxon>
        <taxon>Pseudomonadati</taxon>
        <taxon>Bacteroidota</taxon>
        <taxon>Flavobacteriia</taxon>
        <taxon>Flavobacteriales</taxon>
        <taxon>Flavobacteriaceae</taxon>
        <taxon>Imtechella</taxon>
    </lineage>
</organism>
<evidence type="ECO:0000256" key="1">
    <source>
        <dbReference type="ARBA" id="ARBA00004477"/>
    </source>
</evidence>
<name>I0WFV4_9FLAO</name>
<evidence type="ECO:0000256" key="9">
    <source>
        <dbReference type="ARBA" id="ARBA00023049"/>
    </source>
</evidence>
<keyword evidence="18" id="KW-1185">Reference proteome</keyword>
<dbReference type="Pfam" id="PF01435">
    <property type="entry name" value="Peptidase_M48"/>
    <property type="match status" value="1"/>
</dbReference>
<evidence type="ECO:0000259" key="15">
    <source>
        <dbReference type="Pfam" id="PF01435"/>
    </source>
</evidence>
<evidence type="ECO:0000256" key="2">
    <source>
        <dbReference type="ARBA" id="ARBA00022670"/>
    </source>
</evidence>
<feature type="transmembrane region" description="Helical" evidence="14">
    <location>
        <begin position="58"/>
        <end position="82"/>
    </location>
</feature>
<keyword evidence="9 13" id="KW-0482">Metalloprotease</keyword>
<evidence type="ECO:0000256" key="3">
    <source>
        <dbReference type="ARBA" id="ARBA00022692"/>
    </source>
</evidence>
<sequence>MLLPIIITILVAQFLIDTWLDYLNAKRFKDPIPEVLGDVYDQEAYLKSQDYKMVSYRFGLISSSFSLVTTLLFLLLGGFTWADELARSFTSHPTVIALLFFAIVMGASSLLQLPFDYYRTFTIESQFGFNKSSRALFFMDKVKGLLIGGLLAGVLLTIIMAFYQWAGTHFWLYAWAIMALFTLLLNTFYSQWIVPLFNKQTPLEEGELKSAITQYARTIGFELENIYVIDGSKRSTKANAYFSGIGNTKRITLFDTLIKDLTTDEIVAVLAHEVGHYKHRHIIYNLLSSLLITGVTLWLLSLCISIPAFSQAIGVAIPSFHAGLITFGILYSPISELTGLLMNGLSRTFEYQADAYAKKTFSETPLITALKKLSKNHLSNLTPHPFYVWVNYSHPTLLQRVNNLHKG</sequence>
<feature type="transmembrane region" description="Helical" evidence="14">
    <location>
        <begin position="144"/>
        <end position="164"/>
    </location>
</feature>
<dbReference type="PANTHER" id="PTHR10120">
    <property type="entry name" value="CAAX PRENYL PROTEASE 1"/>
    <property type="match status" value="1"/>
</dbReference>
<protein>
    <submittedName>
        <fullName evidence="17">Ste24 endopeptidase</fullName>
    </submittedName>
</protein>
<evidence type="ECO:0000313" key="18">
    <source>
        <dbReference type="Proteomes" id="UP000005938"/>
    </source>
</evidence>
<dbReference type="OrthoDB" id="9781930at2"/>
<evidence type="ECO:0000256" key="4">
    <source>
        <dbReference type="ARBA" id="ARBA00022723"/>
    </source>
</evidence>
<evidence type="ECO:0000256" key="12">
    <source>
        <dbReference type="PIRSR" id="PIRSR627057-2"/>
    </source>
</evidence>
<feature type="binding site" evidence="12">
    <location>
        <position position="350"/>
    </location>
    <ligand>
        <name>Zn(2+)</name>
        <dbReference type="ChEBI" id="CHEBI:29105"/>
        <note>catalytic</note>
    </ligand>
</feature>
<comment type="cofactor">
    <cofactor evidence="12 13">
        <name>Zn(2+)</name>
        <dbReference type="ChEBI" id="CHEBI:29105"/>
    </cofactor>
    <text evidence="12 13">Binds 1 zinc ion per subunit.</text>
</comment>
<keyword evidence="5 13" id="KW-0378">Hydrolase</keyword>
<accession>I0WFV4</accession>
<comment type="similarity">
    <text evidence="13">Belongs to the peptidase M48 family.</text>
</comment>
<dbReference type="FunFam" id="3.30.2010.10:FF:000002">
    <property type="entry name" value="CAAX prenyl protease"/>
    <property type="match status" value="1"/>
</dbReference>
<feature type="transmembrane region" description="Helical" evidence="14">
    <location>
        <begin position="315"/>
        <end position="334"/>
    </location>
</feature>